<evidence type="ECO:0000256" key="2">
    <source>
        <dbReference type="ARBA" id="ARBA00007262"/>
    </source>
</evidence>
<comment type="similarity">
    <text evidence="2">Belongs to the IFI6/IFI27 family.</text>
</comment>
<dbReference type="OrthoDB" id="3068660at2759"/>
<evidence type="ECO:0000313" key="8">
    <source>
        <dbReference type="EMBL" id="CBY11791.1"/>
    </source>
</evidence>
<dbReference type="Proteomes" id="UP000001307">
    <property type="component" value="Unassembled WGS sequence"/>
</dbReference>
<keyword evidence="5 7" id="KW-0472">Membrane</keyword>
<dbReference type="EMBL" id="FN653094">
    <property type="protein sequence ID" value="CBY11791.1"/>
    <property type="molecule type" value="Genomic_DNA"/>
</dbReference>
<keyword evidence="9" id="KW-1185">Reference proteome</keyword>
<feature type="transmembrane region" description="Helical" evidence="7">
    <location>
        <begin position="227"/>
        <end position="250"/>
    </location>
</feature>
<evidence type="ECO:0000256" key="3">
    <source>
        <dbReference type="ARBA" id="ARBA00022692"/>
    </source>
</evidence>
<evidence type="ECO:0000256" key="4">
    <source>
        <dbReference type="ARBA" id="ARBA00022989"/>
    </source>
</evidence>
<organism evidence="8">
    <name type="scientific">Oikopleura dioica</name>
    <name type="common">Tunicate</name>
    <dbReference type="NCBI Taxonomy" id="34765"/>
    <lineage>
        <taxon>Eukaryota</taxon>
        <taxon>Metazoa</taxon>
        <taxon>Chordata</taxon>
        <taxon>Tunicata</taxon>
        <taxon>Appendicularia</taxon>
        <taxon>Copelata</taxon>
        <taxon>Oikopleuridae</taxon>
        <taxon>Oikopleura</taxon>
    </lineage>
</organism>
<dbReference type="PANTHER" id="PTHR16932:SF18">
    <property type="entry name" value="INTERFERON, ALPHA-INDUCIBLE PROTEIN 27-LIKE 2"/>
    <property type="match status" value="1"/>
</dbReference>
<name>E4XPK3_OIKDI</name>
<dbReference type="InterPro" id="IPR038213">
    <property type="entry name" value="IFI6/IFI27-like_sf"/>
</dbReference>
<feature type="compositionally biased region" description="Polar residues" evidence="6">
    <location>
        <begin position="1"/>
        <end position="12"/>
    </location>
</feature>
<dbReference type="GO" id="GO:0016020">
    <property type="term" value="C:membrane"/>
    <property type="evidence" value="ECO:0007669"/>
    <property type="project" value="UniProtKB-SubCell"/>
</dbReference>
<evidence type="ECO:0000256" key="5">
    <source>
        <dbReference type="ARBA" id="ARBA00023136"/>
    </source>
</evidence>
<dbReference type="PANTHER" id="PTHR16932">
    <property type="entry name" value="INTERFERON ALPHA-INDUCIBLE PROTEIN 27"/>
    <property type="match status" value="1"/>
</dbReference>
<evidence type="ECO:0000256" key="1">
    <source>
        <dbReference type="ARBA" id="ARBA00004141"/>
    </source>
</evidence>
<accession>E4XPK3</accession>
<feature type="transmembrane region" description="Helical" evidence="7">
    <location>
        <begin position="168"/>
        <end position="187"/>
    </location>
</feature>
<feature type="transmembrane region" description="Helical" evidence="7">
    <location>
        <begin position="193"/>
        <end position="215"/>
    </location>
</feature>
<dbReference type="Pfam" id="PF06140">
    <property type="entry name" value="Ifi-6-16"/>
    <property type="match status" value="1"/>
</dbReference>
<dbReference type="AlphaFoldDB" id="E4XPK3"/>
<gene>
    <name evidence="8" type="ORF">GSOID_T00016975001</name>
</gene>
<evidence type="ECO:0000256" key="7">
    <source>
        <dbReference type="SAM" id="Phobius"/>
    </source>
</evidence>
<evidence type="ECO:0000313" key="9">
    <source>
        <dbReference type="Proteomes" id="UP000001307"/>
    </source>
</evidence>
<dbReference type="Gene3D" id="6.10.110.10">
    <property type="match status" value="1"/>
</dbReference>
<evidence type="ECO:0000256" key="6">
    <source>
        <dbReference type="SAM" id="MobiDB-lite"/>
    </source>
</evidence>
<dbReference type="InterPro" id="IPR009311">
    <property type="entry name" value="IFI6/IFI27-like"/>
</dbReference>
<sequence length="358" mass="39634">MSSENNDSSPGSDENRSEKLTVRFNNRTQVVIIVSLSFINGFGEQRKSIYPESTVELDVPEGLAFVLITVSLQNMPEEIIEILRDPIPAIADRIMKRKMISIARENQLYQILGGPVRELRQHDWENLSLRLIGGEFEDSPILRRLPEIQKQQATTGDKALRFAKNNKISLAAGTACAVGSAFLLPVALPLLGFTAAGVAAGSIAATSQSVLYGAFTGGVFSVFQSMGALGVSAGVSATMAMFGFATGAGIGKLVQAEIIHKIPVFYRITDEARINIDFDPFRNLRSITILFRADGGRLRIGFIFAFTSSDRIYRYRLQFSRARCDFEIQVPRVTGEEWQEFIWLDYADYSGQQLEIKS</sequence>
<protein>
    <submittedName>
        <fullName evidence="8">Uncharacterized protein</fullName>
    </submittedName>
</protein>
<keyword evidence="3 7" id="KW-0812">Transmembrane</keyword>
<reference evidence="8" key="1">
    <citation type="journal article" date="2010" name="Science">
        <title>Plasticity of animal genome architecture unmasked by rapid evolution of a pelagic tunicate.</title>
        <authorList>
            <person name="Denoeud F."/>
            <person name="Henriet S."/>
            <person name="Mungpakdee S."/>
            <person name="Aury J.M."/>
            <person name="Da Silva C."/>
            <person name="Brinkmann H."/>
            <person name="Mikhaleva J."/>
            <person name="Olsen L.C."/>
            <person name="Jubin C."/>
            <person name="Canestro C."/>
            <person name="Bouquet J.M."/>
            <person name="Danks G."/>
            <person name="Poulain J."/>
            <person name="Campsteijn C."/>
            <person name="Adamski M."/>
            <person name="Cross I."/>
            <person name="Yadetie F."/>
            <person name="Muffato M."/>
            <person name="Louis A."/>
            <person name="Butcher S."/>
            <person name="Tsagkogeorga G."/>
            <person name="Konrad A."/>
            <person name="Singh S."/>
            <person name="Jensen M.F."/>
            <person name="Cong E.H."/>
            <person name="Eikeseth-Otteraa H."/>
            <person name="Noel B."/>
            <person name="Anthouard V."/>
            <person name="Porcel B.M."/>
            <person name="Kachouri-Lafond R."/>
            <person name="Nishino A."/>
            <person name="Ugolini M."/>
            <person name="Chourrout P."/>
            <person name="Nishida H."/>
            <person name="Aasland R."/>
            <person name="Huzurbazar S."/>
            <person name="Westhof E."/>
            <person name="Delsuc F."/>
            <person name="Lehrach H."/>
            <person name="Reinhardt R."/>
            <person name="Weissenbach J."/>
            <person name="Roy S.W."/>
            <person name="Artiguenave F."/>
            <person name="Postlethwait J.H."/>
            <person name="Manak J.R."/>
            <person name="Thompson E.M."/>
            <person name="Jaillon O."/>
            <person name="Du Pasquier L."/>
            <person name="Boudinot P."/>
            <person name="Liberles D.A."/>
            <person name="Volff J.N."/>
            <person name="Philippe H."/>
            <person name="Lenhard B."/>
            <person name="Roest Crollius H."/>
            <person name="Wincker P."/>
            <person name="Chourrout D."/>
        </authorList>
    </citation>
    <scope>NUCLEOTIDE SEQUENCE [LARGE SCALE GENOMIC DNA]</scope>
</reference>
<proteinExistence type="inferred from homology"/>
<comment type="subcellular location">
    <subcellularLocation>
        <location evidence="1">Membrane</location>
        <topology evidence="1">Multi-pass membrane protein</topology>
    </subcellularLocation>
</comment>
<keyword evidence="4 7" id="KW-1133">Transmembrane helix</keyword>
<feature type="region of interest" description="Disordered" evidence="6">
    <location>
        <begin position="1"/>
        <end position="20"/>
    </location>
</feature>
<dbReference type="InParanoid" id="E4XPK3"/>